<proteinExistence type="predicted"/>
<comment type="caution">
    <text evidence="2">The sequence shown here is derived from an EMBL/GenBank/DDBJ whole genome shotgun (WGS) entry which is preliminary data.</text>
</comment>
<dbReference type="EMBL" id="AKFT01000194">
    <property type="protein sequence ID" value="EJF38104.1"/>
    <property type="molecule type" value="Genomic_DNA"/>
</dbReference>
<dbReference type="Proteomes" id="UP000002941">
    <property type="component" value="Unassembled WGS sequence"/>
</dbReference>
<dbReference type="Pfam" id="PF09949">
    <property type="entry name" value="APP1_cat"/>
    <property type="match status" value="1"/>
</dbReference>
<dbReference type="PANTHER" id="PTHR28208">
    <property type="entry name" value="PHOSPHATIDATE PHOSPHATASE APP1"/>
    <property type="match status" value="1"/>
</dbReference>
<sequence length="401" mass="43944">MPLFDVIRAVEDQFHRDVIPVLKRRGWRPRVIAYDGYGSACPAPASRGSVHARSDGGRAPSDMARVLARMVLRPHDAPAEGPLFRSLPEEVPTTARDVRDVRELAATNLLEAQRGWRLFVDAPVPYLPVTIRFGAVSVRTRADQDGYIDVVVRGHGLRAGWHEARIEATGAGTVTTRILVVEPGPRLGVVSDIDDTAMVSHVPRMFVAAWNQLVKYTSSREPVPGMAELLTRIKRAHPGTPVIYLSTGAWNVVPTHRSFFKRHGFPAGPMLMTDWGPTNTGLFRSGIEHKRTELRRLMIDLPDVTWLLVGDDGQHDPLIYGEAAREHSDRVAAVAVRRLTPTEQVLAGTQLAHPMGLGPEARTLAEADVPVVVGADGYELARMLPSELVPPDPLPADPEPA</sequence>
<dbReference type="RefSeq" id="WP_008733149.1">
    <property type="nucleotide sequence ID" value="NZ_AKFT01000194.1"/>
</dbReference>
<dbReference type="AlphaFoldDB" id="J0MUZ0"/>
<keyword evidence="3" id="KW-1185">Reference proteome</keyword>
<protein>
    <submittedName>
        <fullName evidence="2">PF09949 family protein</fullName>
    </submittedName>
</protein>
<evidence type="ECO:0000259" key="1">
    <source>
        <dbReference type="Pfam" id="PF09949"/>
    </source>
</evidence>
<feature type="domain" description="Phosphatidate phosphatase APP1 catalytic" evidence="1">
    <location>
        <begin position="188"/>
        <end position="338"/>
    </location>
</feature>
<dbReference type="GO" id="GO:0008195">
    <property type="term" value="F:phosphatidate phosphatase activity"/>
    <property type="evidence" value="ECO:0007669"/>
    <property type="project" value="InterPro"/>
</dbReference>
<evidence type="ECO:0000313" key="2">
    <source>
        <dbReference type="EMBL" id="EJF38104.1"/>
    </source>
</evidence>
<evidence type="ECO:0000313" key="3">
    <source>
        <dbReference type="Proteomes" id="UP000002941"/>
    </source>
</evidence>
<organism evidence="2 3">
    <name type="scientific">Actinomyces massiliensis F0489</name>
    <dbReference type="NCBI Taxonomy" id="1125718"/>
    <lineage>
        <taxon>Bacteria</taxon>
        <taxon>Bacillati</taxon>
        <taxon>Actinomycetota</taxon>
        <taxon>Actinomycetes</taxon>
        <taxon>Actinomycetales</taxon>
        <taxon>Actinomycetaceae</taxon>
        <taxon>Actinomyces</taxon>
    </lineage>
</organism>
<dbReference type="InterPro" id="IPR052935">
    <property type="entry name" value="Mg2+_PAP"/>
</dbReference>
<dbReference type="PANTHER" id="PTHR28208:SF3">
    <property type="entry name" value="PHOSPHATIDATE PHOSPHATASE APP1"/>
    <property type="match status" value="1"/>
</dbReference>
<dbReference type="InterPro" id="IPR019236">
    <property type="entry name" value="APP1_cat"/>
</dbReference>
<dbReference type="OrthoDB" id="9789875at2"/>
<name>J0MUZ0_9ACTO</name>
<gene>
    <name evidence="2" type="ORF">HMPREF1318_2031</name>
</gene>
<dbReference type="eggNOG" id="COG4850">
    <property type="taxonomic scope" value="Bacteria"/>
</dbReference>
<dbReference type="PATRIC" id="fig|1125718.3.peg.2488"/>
<reference evidence="2 3" key="1">
    <citation type="submission" date="2012-05" db="EMBL/GenBank/DDBJ databases">
        <authorList>
            <person name="Harkins D.M."/>
            <person name="Madupu R."/>
            <person name="Durkin A.S."/>
            <person name="Torralba M."/>
            <person name="Methe B."/>
            <person name="Sutton G.G."/>
            <person name="Nelson K.E."/>
        </authorList>
    </citation>
    <scope>NUCLEOTIDE SEQUENCE [LARGE SCALE GENOMIC DNA]</scope>
    <source>
        <strain evidence="2 3">F0489</strain>
    </source>
</reference>
<accession>J0MUZ0</accession>